<dbReference type="PANTHER" id="PTHR45674">
    <property type="entry name" value="DNA LIGASE 1/3 FAMILY MEMBER"/>
    <property type="match status" value="1"/>
</dbReference>
<dbReference type="FunFam" id="2.40.50.140:FF:000062">
    <property type="entry name" value="DNA ligase"/>
    <property type="match status" value="1"/>
</dbReference>
<dbReference type="InterPro" id="IPR012309">
    <property type="entry name" value="DNA_ligase_ATP-dep_C"/>
</dbReference>
<comment type="subcellular location">
    <subcellularLocation>
        <location evidence="1">Nucleus</location>
    </subcellularLocation>
</comment>
<dbReference type="GO" id="GO:0003910">
    <property type="term" value="F:DNA ligase (ATP) activity"/>
    <property type="evidence" value="ECO:0007669"/>
    <property type="project" value="UniProtKB-EC"/>
</dbReference>
<comment type="catalytic activity">
    <reaction evidence="13 14">
        <text>ATP + (deoxyribonucleotide)n-3'-hydroxyl + 5'-phospho-(deoxyribonucleotide)m = (deoxyribonucleotide)n+m + AMP + diphosphate.</text>
        <dbReference type="EC" id="6.5.1.1"/>
    </reaction>
</comment>
<dbReference type="GO" id="GO:0006310">
    <property type="term" value="P:DNA recombination"/>
    <property type="evidence" value="ECO:0007669"/>
    <property type="project" value="UniProtKB-KW"/>
</dbReference>
<dbReference type="SUPFAM" id="SSF117018">
    <property type="entry name" value="ATP-dependent DNA ligase DNA-binding domain"/>
    <property type="match status" value="1"/>
</dbReference>
<evidence type="ECO:0000256" key="1">
    <source>
        <dbReference type="ARBA" id="ARBA00004123"/>
    </source>
</evidence>
<dbReference type="EMBL" id="CAJZBQ010000044">
    <property type="protein sequence ID" value="CAG9327596.1"/>
    <property type="molecule type" value="Genomic_DNA"/>
</dbReference>
<comment type="caution">
    <text evidence="18">The sequence shown here is derived from an EMBL/GenBank/DDBJ whole genome shotgun (WGS) entry which is preliminary data.</text>
</comment>
<dbReference type="NCBIfam" id="TIGR00574">
    <property type="entry name" value="dnl1"/>
    <property type="match status" value="1"/>
</dbReference>
<evidence type="ECO:0000256" key="15">
    <source>
        <dbReference type="RuleBase" id="RU004196"/>
    </source>
</evidence>
<dbReference type="Pfam" id="PF01068">
    <property type="entry name" value="DNA_ligase_A_M"/>
    <property type="match status" value="1"/>
</dbReference>
<evidence type="ECO:0000256" key="12">
    <source>
        <dbReference type="ARBA" id="ARBA00023306"/>
    </source>
</evidence>
<dbReference type="PROSITE" id="PS00697">
    <property type="entry name" value="DNA_LIGASE_A1"/>
    <property type="match status" value="1"/>
</dbReference>
<keyword evidence="8 14" id="KW-0067">ATP-binding</keyword>
<name>A0AAU9JMP8_9CILI</name>
<evidence type="ECO:0000256" key="11">
    <source>
        <dbReference type="ARBA" id="ARBA00023242"/>
    </source>
</evidence>
<dbReference type="InterPro" id="IPR016059">
    <property type="entry name" value="DNA_ligase_ATP-dep_CS"/>
</dbReference>
<organism evidence="18 19">
    <name type="scientific">Blepharisma stoltei</name>
    <dbReference type="NCBI Taxonomy" id="1481888"/>
    <lineage>
        <taxon>Eukaryota</taxon>
        <taxon>Sar</taxon>
        <taxon>Alveolata</taxon>
        <taxon>Ciliophora</taxon>
        <taxon>Postciliodesmatophora</taxon>
        <taxon>Heterotrichea</taxon>
        <taxon>Heterotrichida</taxon>
        <taxon>Blepharismidae</taxon>
        <taxon>Blepharisma</taxon>
    </lineage>
</organism>
<reference evidence="18" key="1">
    <citation type="submission" date="2021-09" db="EMBL/GenBank/DDBJ databases">
        <authorList>
            <consortium name="AG Swart"/>
            <person name="Singh M."/>
            <person name="Singh A."/>
            <person name="Seah K."/>
            <person name="Emmerich C."/>
        </authorList>
    </citation>
    <scope>NUCLEOTIDE SEQUENCE</scope>
    <source>
        <strain evidence="18">ATCC30299</strain>
    </source>
</reference>
<proteinExistence type="inferred from homology"/>
<dbReference type="PROSITE" id="PS00333">
    <property type="entry name" value="DNA_LIGASE_A2"/>
    <property type="match status" value="1"/>
</dbReference>
<dbReference type="InterPro" id="IPR012310">
    <property type="entry name" value="DNA_ligase_ATP-dep_cent"/>
</dbReference>
<feature type="region of interest" description="Disordered" evidence="16">
    <location>
        <begin position="25"/>
        <end position="64"/>
    </location>
</feature>
<dbReference type="EC" id="6.5.1.1" evidence="14"/>
<evidence type="ECO:0000256" key="7">
    <source>
        <dbReference type="ARBA" id="ARBA00022763"/>
    </source>
</evidence>
<keyword evidence="7 14" id="KW-0227">DNA damage</keyword>
<dbReference type="InterPro" id="IPR012340">
    <property type="entry name" value="NA-bd_OB-fold"/>
</dbReference>
<dbReference type="GO" id="GO:0006273">
    <property type="term" value="P:lagging strand elongation"/>
    <property type="evidence" value="ECO:0007669"/>
    <property type="project" value="TreeGrafter"/>
</dbReference>
<evidence type="ECO:0000256" key="4">
    <source>
        <dbReference type="ARBA" id="ARBA00022618"/>
    </source>
</evidence>
<evidence type="ECO:0000313" key="18">
    <source>
        <dbReference type="EMBL" id="CAG9327596.1"/>
    </source>
</evidence>
<comment type="similarity">
    <text evidence="2 15">Belongs to the ATP-dependent DNA ligase family.</text>
</comment>
<keyword evidence="12" id="KW-0131">Cell cycle</keyword>
<gene>
    <name evidence="18" type="ORF">BSTOLATCC_MIC44227</name>
</gene>
<evidence type="ECO:0000256" key="16">
    <source>
        <dbReference type="SAM" id="MobiDB-lite"/>
    </source>
</evidence>
<evidence type="ECO:0000256" key="9">
    <source>
        <dbReference type="ARBA" id="ARBA00023172"/>
    </source>
</evidence>
<dbReference type="GO" id="GO:0005634">
    <property type="term" value="C:nucleus"/>
    <property type="evidence" value="ECO:0007669"/>
    <property type="project" value="UniProtKB-SubCell"/>
</dbReference>
<keyword evidence="9 14" id="KW-0233">DNA recombination</keyword>
<keyword evidence="11" id="KW-0539">Nucleus</keyword>
<evidence type="ECO:0000256" key="5">
    <source>
        <dbReference type="ARBA" id="ARBA00022705"/>
    </source>
</evidence>
<dbReference type="FunFam" id="3.30.470.30:FF:000002">
    <property type="entry name" value="DNA ligase"/>
    <property type="match status" value="1"/>
</dbReference>
<dbReference type="PROSITE" id="PS50160">
    <property type="entry name" value="DNA_LIGASE_A3"/>
    <property type="match status" value="1"/>
</dbReference>
<dbReference type="Proteomes" id="UP001162131">
    <property type="component" value="Unassembled WGS sequence"/>
</dbReference>
<keyword evidence="19" id="KW-1185">Reference proteome</keyword>
<evidence type="ECO:0000256" key="14">
    <source>
        <dbReference type="RuleBase" id="RU000617"/>
    </source>
</evidence>
<evidence type="ECO:0000259" key="17">
    <source>
        <dbReference type="PROSITE" id="PS50160"/>
    </source>
</evidence>
<dbReference type="GO" id="GO:0071897">
    <property type="term" value="P:DNA biosynthetic process"/>
    <property type="evidence" value="ECO:0007669"/>
    <property type="project" value="InterPro"/>
</dbReference>
<dbReference type="Pfam" id="PF04679">
    <property type="entry name" value="DNA_ligase_A_C"/>
    <property type="match status" value="1"/>
</dbReference>
<dbReference type="Gene3D" id="3.30.470.30">
    <property type="entry name" value="DNA ligase/mRNA capping enzyme"/>
    <property type="match status" value="1"/>
</dbReference>
<dbReference type="GO" id="GO:0005739">
    <property type="term" value="C:mitochondrion"/>
    <property type="evidence" value="ECO:0007669"/>
    <property type="project" value="TreeGrafter"/>
</dbReference>
<keyword evidence="3 14" id="KW-0436">Ligase</keyword>
<keyword evidence="10 14" id="KW-0234">DNA repair</keyword>
<dbReference type="AlphaFoldDB" id="A0AAU9JMP8"/>
<dbReference type="Gene3D" id="1.10.3260.10">
    <property type="entry name" value="DNA ligase, ATP-dependent, N-terminal domain"/>
    <property type="match status" value="1"/>
</dbReference>
<keyword evidence="5" id="KW-0235">DNA replication</keyword>
<evidence type="ECO:0000313" key="19">
    <source>
        <dbReference type="Proteomes" id="UP001162131"/>
    </source>
</evidence>
<dbReference type="Gene3D" id="2.40.50.140">
    <property type="entry name" value="Nucleic acid-binding proteins"/>
    <property type="match status" value="1"/>
</dbReference>
<dbReference type="SUPFAM" id="SSF56091">
    <property type="entry name" value="DNA ligase/mRNA capping enzyme, catalytic domain"/>
    <property type="match status" value="1"/>
</dbReference>
<evidence type="ECO:0000256" key="8">
    <source>
        <dbReference type="ARBA" id="ARBA00022840"/>
    </source>
</evidence>
<evidence type="ECO:0000256" key="2">
    <source>
        <dbReference type="ARBA" id="ARBA00007572"/>
    </source>
</evidence>
<keyword evidence="4" id="KW-0132">Cell division</keyword>
<dbReference type="GO" id="GO:0051301">
    <property type="term" value="P:cell division"/>
    <property type="evidence" value="ECO:0007669"/>
    <property type="project" value="UniProtKB-KW"/>
</dbReference>
<evidence type="ECO:0000256" key="10">
    <source>
        <dbReference type="ARBA" id="ARBA00023204"/>
    </source>
</evidence>
<dbReference type="CDD" id="cd07900">
    <property type="entry name" value="Adenylation_DNA_ligase_I_Euk"/>
    <property type="match status" value="1"/>
</dbReference>
<dbReference type="GO" id="GO:0003677">
    <property type="term" value="F:DNA binding"/>
    <property type="evidence" value="ECO:0007669"/>
    <property type="project" value="InterPro"/>
</dbReference>
<sequence>MQGKFIHTFKVAYSRIGQQSMLKYFSRKEENKSQAPLKRKREETPENQENLQPEESKIEISPPPTQEFPQYAFQDYELNENPHSLSSDKYDPILDAKFKYLQPPPFRILVDAYELVANSKGKSSKTIQKDVIANLFRSIIVLRPDHLVKCFYLCVGKFCPDHQGIELGVGNEALYKAVARTTGLSIKQIKQQENTTGDLGSVAATGKATQKNLTSYFSKKTKTIPHTISDVYEGFWKICNLKGQNSTALKEDELVRLLNQADSDEAKYIIRIVQKSLKIGASELTMQSALARAIAMTPPKQAGFPPAIIKAKNAESIEEEVENILKKSINECPDYDKIINAVLQYGPDGEDLSIITKLCNITPGTPVKPMLAQPTKGIQEILKRFTGIEFTCEYKYDGMRAQIHILADRTIHIYSRNSENITEMYPDVIQFLSSHIDFNVVRDCIMDSEVVAFDAATNRIKPFQDIQHRGRKNVDINQIEVKVCIFPFDMLYLNGASLIDIPLSQRREYLKSSIKEEPGLLQFVTHKNVSVFEDIETLLWDSVKIGCEGLMVKTLHENATYEPAKRSLNWLKLKKDYITDAGSDSKMADSVDLVPIGAFYGTGKRAGVYGSYLLAVYDSLNDEYQTVCKTSTGFSDELLQTLTNSLKDFEVPRMPKNYRSFHTNIDVWFKPEMVWEIKGADISISPIHTSAWCKAAPDKGLSIRFPRFIRLRPDKKPEQSTAPEQILQMYYQQSSVEGNNDELI</sequence>
<dbReference type="InterPro" id="IPR000977">
    <property type="entry name" value="DNA_ligase_ATP-dep"/>
</dbReference>
<dbReference type="CDD" id="cd07969">
    <property type="entry name" value="OBF_DNA_ligase_I"/>
    <property type="match status" value="1"/>
</dbReference>
<dbReference type="Pfam" id="PF04675">
    <property type="entry name" value="DNA_ligase_A_N"/>
    <property type="match status" value="1"/>
</dbReference>
<dbReference type="SUPFAM" id="SSF50249">
    <property type="entry name" value="Nucleic acid-binding proteins"/>
    <property type="match status" value="1"/>
</dbReference>
<keyword evidence="6 14" id="KW-0547">Nucleotide-binding</keyword>
<protein>
    <recommendedName>
        <fullName evidence="14">DNA ligase</fullName>
        <ecNumber evidence="14">6.5.1.1</ecNumber>
    </recommendedName>
</protein>
<evidence type="ECO:0000256" key="6">
    <source>
        <dbReference type="ARBA" id="ARBA00022741"/>
    </source>
</evidence>
<feature type="domain" description="ATP-dependent DNA ligase family profile" evidence="17">
    <location>
        <begin position="476"/>
        <end position="618"/>
    </location>
</feature>
<evidence type="ECO:0000256" key="13">
    <source>
        <dbReference type="ARBA" id="ARBA00034003"/>
    </source>
</evidence>
<evidence type="ECO:0000256" key="3">
    <source>
        <dbReference type="ARBA" id="ARBA00022598"/>
    </source>
</evidence>
<dbReference type="InterPro" id="IPR012308">
    <property type="entry name" value="DNA_ligase_ATP-dep_N"/>
</dbReference>
<dbReference type="PANTHER" id="PTHR45674:SF4">
    <property type="entry name" value="DNA LIGASE 1"/>
    <property type="match status" value="1"/>
</dbReference>
<dbReference type="GO" id="GO:0006281">
    <property type="term" value="P:DNA repair"/>
    <property type="evidence" value="ECO:0007669"/>
    <property type="project" value="UniProtKB-KW"/>
</dbReference>
<accession>A0AAU9JMP8</accession>
<dbReference type="GO" id="GO:0005524">
    <property type="term" value="F:ATP binding"/>
    <property type="evidence" value="ECO:0007669"/>
    <property type="project" value="UniProtKB-KW"/>
</dbReference>
<dbReference type="InterPro" id="IPR036599">
    <property type="entry name" value="DNA_ligase_N_sf"/>
</dbReference>
<dbReference type="InterPro" id="IPR050191">
    <property type="entry name" value="ATP-dep_DNA_ligase"/>
</dbReference>